<dbReference type="InterPro" id="IPR017900">
    <property type="entry name" value="4Fe4S_Fe_S_CS"/>
</dbReference>
<organism evidence="8 9">
    <name type="scientific">Salicibibacter cibarius</name>
    <dbReference type="NCBI Taxonomy" id="2743000"/>
    <lineage>
        <taxon>Bacteria</taxon>
        <taxon>Bacillati</taxon>
        <taxon>Bacillota</taxon>
        <taxon>Bacilli</taxon>
        <taxon>Bacillales</taxon>
        <taxon>Bacillaceae</taxon>
        <taxon>Salicibibacter</taxon>
    </lineage>
</organism>
<dbReference type="RefSeq" id="WP_200124357.1">
    <property type="nucleotide sequence ID" value="NZ_CP054705.1"/>
</dbReference>
<evidence type="ECO:0000256" key="5">
    <source>
        <dbReference type="ARBA" id="ARBA00023014"/>
    </source>
</evidence>
<name>A0A7T6Z588_9BACI</name>
<keyword evidence="1" id="KW-0004">4Fe-4S</keyword>
<evidence type="ECO:0000256" key="3">
    <source>
        <dbReference type="ARBA" id="ARBA00023002"/>
    </source>
</evidence>
<dbReference type="InterPro" id="IPR004017">
    <property type="entry name" value="Cys_rich_dom"/>
</dbReference>
<keyword evidence="9" id="KW-1185">Reference proteome</keyword>
<dbReference type="Pfam" id="PF13237">
    <property type="entry name" value="Fer4_10"/>
    <property type="match status" value="1"/>
</dbReference>
<dbReference type="PANTHER" id="PTHR43255">
    <property type="entry name" value="IRON-SULFUR-BINDING OXIDOREDUCTASE FADF-RELATED-RELATED"/>
    <property type="match status" value="1"/>
</dbReference>
<dbReference type="PROSITE" id="PS51379">
    <property type="entry name" value="4FE4S_FER_2"/>
    <property type="match status" value="2"/>
</dbReference>
<dbReference type="KEGG" id="scia:HUG15_17735"/>
<proteinExistence type="predicted"/>
<feature type="transmembrane region" description="Helical" evidence="6">
    <location>
        <begin position="67"/>
        <end position="86"/>
    </location>
</feature>
<feature type="transmembrane region" description="Helical" evidence="6">
    <location>
        <begin position="144"/>
        <end position="167"/>
    </location>
</feature>
<keyword evidence="2" id="KW-0479">Metal-binding</keyword>
<keyword evidence="3" id="KW-0560">Oxidoreductase</keyword>
<feature type="domain" description="4Fe-4S ferredoxin-type" evidence="7">
    <location>
        <begin position="327"/>
        <end position="358"/>
    </location>
</feature>
<feature type="transmembrane region" description="Helical" evidence="6">
    <location>
        <begin position="6"/>
        <end position="24"/>
    </location>
</feature>
<dbReference type="AlphaFoldDB" id="A0A7T6Z588"/>
<keyword evidence="6" id="KW-0812">Transmembrane</keyword>
<dbReference type="GO" id="GO:0005886">
    <property type="term" value="C:plasma membrane"/>
    <property type="evidence" value="ECO:0007669"/>
    <property type="project" value="TreeGrafter"/>
</dbReference>
<gene>
    <name evidence="8" type="ORF">HUG15_17735</name>
</gene>
<evidence type="ECO:0000256" key="4">
    <source>
        <dbReference type="ARBA" id="ARBA00023004"/>
    </source>
</evidence>
<keyword evidence="4" id="KW-0408">Iron</keyword>
<dbReference type="Pfam" id="PF02754">
    <property type="entry name" value="CCG"/>
    <property type="match status" value="1"/>
</dbReference>
<dbReference type="GO" id="GO:0016491">
    <property type="term" value="F:oxidoreductase activity"/>
    <property type="evidence" value="ECO:0007669"/>
    <property type="project" value="UniProtKB-KW"/>
</dbReference>
<feature type="transmembrane region" description="Helical" evidence="6">
    <location>
        <begin position="179"/>
        <end position="196"/>
    </location>
</feature>
<dbReference type="PROSITE" id="PS00198">
    <property type="entry name" value="4FE4S_FER_1"/>
    <property type="match status" value="2"/>
</dbReference>
<keyword evidence="5" id="KW-0411">Iron-sulfur</keyword>
<accession>A0A7T6Z588</accession>
<keyword evidence="6" id="KW-0472">Membrane</keyword>
<evidence type="ECO:0000259" key="7">
    <source>
        <dbReference type="PROSITE" id="PS51379"/>
    </source>
</evidence>
<sequence>MEVRPFLMIVLGVLALAMLILFVLRVSPILRAMKNAKPDARWDQKGQRFASMMNQVFGHRKLLRFRLAGIIHLFIFSGFVVLFLDILEVTGQLVYPPFTVGVVLGGIIDVWVIITLAGVILALYQRRVMKPKRFEGSDERDATIILSMIATILVGIIIHTSFYHLLAGSVIPEPPFGDGHFLGLAVSQLWIALGIDTPMMAQIGYAVGVLLDLGMILIFLAYLPISKHSHVLFAIPAVFFRRMDIPEQSGPDFDRGEANGEGIKIATLADFSWKDTLDLFTCTECGRCQDVCPAYGAGLPLSPKKLILDLRDSMTEHLKNPAEVALAGPVISEETLWACTTCGACQEECPVYIEHVPKIVGMRSSLIESGSVEERAQGALENLIDQRNAYGENPDKRPKWQSKAPVQFKDARREAVDWLWFMGDVTSFDSEPNVLKSVQAISTILDRAGMDVGLLYDGESSSGNDELRMGEEGLFKKLAGQNLHEMKQATFSRILTSDPHSFNTLRNDYPKMGLEQPVYHYTQVILDLFKEGKLTVEQPVNAKVTFHDPCYLGRWNRIFDPPRDILRLCGAELVEMPRNRECSLCCGAGGGRMFMNETGMEERPSEERIREAVELNGVTQFVVSCPMDVVMYTAAAAALGYEDRIKVVDIAELVVQATGIKSIDAKAV</sequence>
<dbReference type="EMBL" id="CP054705">
    <property type="protein sequence ID" value="QQK77235.1"/>
    <property type="molecule type" value="Genomic_DNA"/>
</dbReference>
<dbReference type="SUPFAM" id="SSF46548">
    <property type="entry name" value="alpha-helical ferredoxin"/>
    <property type="match status" value="1"/>
</dbReference>
<dbReference type="InterPro" id="IPR009051">
    <property type="entry name" value="Helical_ferredxn"/>
</dbReference>
<feature type="transmembrane region" description="Helical" evidence="6">
    <location>
        <begin position="203"/>
        <end position="223"/>
    </location>
</feature>
<dbReference type="InterPro" id="IPR017896">
    <property type="entry name" value="4Fe4S_Fe-S-bd"/>
</dbReference>
<dbReference type="GO" id="GO:0046872">
    <property type="term" value="F:metal ion binding"/>
    <property type="evidence" value="ECO:0007669"/>
    <property type="project" value="UniProtKB-KW"/>
</dbReference>
<evidence type="ECO:0000256" key="6">
    <source>
        <dbReference type="SAM" id="Phobius"/>
    </source>
</evidence>
<dbReference type="SUPFAM" id="SSF103501">
    <property type="entry name" value="Respiratory nitrate reductase 1 gamma chain"/>
    <property type="match status" value="1"/>
</dbReference>
<dbReference type="InterPro" id="IPR036197">
    <property type="entry name" value="NarG-like_sf"/>
</dbReference>
<dbReference type="GO" id="GO:0051539">
    <property type="term" value="F:4 iron, 4 sulfur cluster binding"/>
    <property type="evidence" value="ECO:0007669"/>
    <property type="project" value="UniProtKB-KW"/>
</dbReference>
<feature type="domain" description="4Fe-4S ferredoxin-type" evidence="7">
    <location>
        <begin position="273"/>
        <end position="304"/>
    </location>
</feature>
<evidence type="ECO:0000256" key="2">
    <source>
        <dbReference type="ARBA" id="ARBA00022723"/>
    </source>
</evidence>
<protein>
    <submittedName>
        <fullName evidence="8">4Fe-4S dicluster domain-containing protein</fullName>
    </submittedName>
</protein>
<feature type="transmembrane region" description="Helical" evidence="6">
    <location>
        <begin position="98"/>
        <end position="124"/>
    </location>
</feature>
<dbReference type="Gene3D" id="1.10.1060.10">
    <property type="entry name" value="Alpha-helical ferredoxin"/>
    <property type="match status" value="1"/>
</dbReference>
<evidence type="ECO:0000313" key="8">
    <source>
        <dbReference type="EMBL" id="QQK77235.1"/>
    </source>
</evidence>
<keyword evidence="6" id="KW-1133">Transmembrane helix</keyword>
<dbReference type="Proteomes" id="UP000595823">
    <property type="component" value="Chromosome"/>
</dbReference>
<reference evidence="8 9" key="1">
    <citation type="submission" date="2020-06" db="EMBL/GenBank/DDBJ databases">
        <title>Genomic analysis of Salicibibacter sp. NKC5-3.</title>
        <authorList>
            <person name="Oh Y.J."/>
        </authorList>
    </citation>
    <scope>NUCLEOTIDE SEQUENCE [LARGE SCALE GENOMIC DNA]</scope>
    <source>
        <strain evidence="8 9">NKC5-3</strain>
    </source>
</reference>
<evidence type="ECO:0000256" key="1">
    <source>
        <dbReference type="ARBA" id="ARBA00022485"/>
    </source>
</evidence>
<evidence type="ECO:0000313" key="9">
    <source>
        <dbReference type="Proteomes" id="UP000595823"/>
    </source>
</evidence>
<dbReference type="PANTHER" id="PTHR43255:SF1">
    <property type="entry name" value="IRON-SULFUR-BINDING OXIDOREDUCTASE FADF-RELATED"/>
    <property type="match status" value="1"/>
</dbReference>
<dbReference type="Gene3D" id="1.20.950.20">
    <property type="entry name" value="Transmembrane di-heme cytochromes, Chain C"/>
    <property type="match status" value="1"/>
</dbReference>
<dbReference type="InterPro" id="IPR051460">
    <property type="entry name" value="HdrC_iron-sulfur_subunit"/>
</dbReference>